<sequence>MASSVDKWVGFGSTMVGFGLLWSSLPERVREEARDIITSWTPMLASYFSSYEQITIPEYNDDRQFQKNKLFDVVATYLRSRCMEEARMLKAQLSNDGREDTQLSLDDDQDVVDKSFRGYPMRWCLGTTSKNPSNRINPFPDEHGNTVTRHYTLVFRKRQRQLVLNTYLPSVVQQGRVLIAENQQRRLFTNHNNGMGGPQGLWSHIPWKHPATFDTLAMDPVKKDELIEDLKMFQKGKEYHHRVGKAWKRGYLLYGPPGTGKSSLISAMSHFLGYDVYDLDLTAAGTTNNELRKLFLNTTDRSIIIIEDIHAIRQDLTTMFNDKKKVTNGDELQQLRLPRDSWYERDRVTLSGLLNLIDGLWSAFGGERIFVLTTNHFDQLDPALIREGRMDMRIEMSYCRLEAFRVLAGNYLGITDHPSFVEIGQLLSETETTPAVVAHNLMPRGKRNAQECLAGLVQTLKKKKKAKTETQTSRSRGMSPVERPTYNLRKKKDGRGNRS</sequence>
<evidence type="ECO:0000313" key="8">
    <source>
        <dbReference type="Proteomes" id="UP000006038"/>
    </source>
</evidence>
<dbReference type="Proteomes" id="UP000006038">
    <property type="component" value="Chromosome 12"/>
</dbReference>
<protein>
    <recommendedName>
        <fullName evidence="6">AAA+ ATPase domain-containing protein</fullName>
    </recommendedName>
</protein>
<dbReference type="OrthoDB" id="633637at2759"/>
<accession>J3NDA7</accession>
<dbReference type="InterPro" id="IPR003593">
    <property type="entry name" value="AAA+_ATPase"/>
</dbReference>
<comment type="catalytic activity">
    <reaction evidence="4">
        <text>ATP + H2O = ADP + phosphate + H(+)</text>
        <dbReference type="Rhea" id="RHEA:13065"/>
        <dbReference type="ChEBI" id="CHEBI:15377"/>
        <dbReference type="ChEBI" id="CHEBI:15378"/>
        <dbReference type="ChEBI" id="CHEBI:30616"/>
        <dbReference type="ChEBI" id="CHEBI:43474"/>
        <dbReference type="ChEBI" id="CHEBI:456216"/>
    </reaction>
</comment>
<evidence type="ECO:0000259" key="6">
    <source>
        <dbReference type="SMART" id="SM00382"/>
    </source>
</evidence>
<dbReference type="GO" id="GO:0006950">
    <property type="term" value="P:response to stress"/>
    <property type="evidence" value="ECO:0007669"/>
    <property type="project" value="UniProtKB-ARBA"/>
</dbReference>
<reference evidence="7" key="2">
    <citation type="submission" date="2013-04" db="UniProtKB">
        <authorList>
            <consortium name="EnsemblPlants"/>
        </authorList>
    </citation>
    <scope>IDENTIFICATION</scope>
</reference>
<dbReference type="GeneID" id="102720198"/>
<dbReference type="EnsemblPlants" id="OB12G19650.1">
    <property type="protein sequence ID" value="OB12G19650.1"/>
    <property type="gene ID" value="OB12G19650"/>
</dbReference>
<dbReference type="InterPro" id="IPR003959">
    <property type="entry name" value="ATPase_AAA_core"/>
</dbReference>
<dbReference type="AlphaFoldDB" id="J3NDA7"/>
<evidence type="ECO:0000256" key="2">
    <source>
        <dbReference type="ARBA" id="ARBA00007448"/>
    </source>
</evidence>
<keyword evidence="8" id="KW-1185">Reference proteome</keyword>
<dbReference type="Pfam" id="PF25568">
    <property type="entry name" value="AAA_lid_At3g28540"/>
    <property type="match status" value="1"/>
</dbReference>
<comment type="similarity">
    <text evidence="2">Belongs to the AAA ATPase family. BCS1 subfamily.</text>
</comment>
<dbReference type="InterPro" id="IPR025753">
    <property type="entry name" value="AAA_N_dom"/>
</dbReference>
<organism evidence="7">
    <name type="scientific">Oryza brachyantha</name>
    <name type="common">malo sina</name>
    <dbReference type="NCBI Taxonomy" id="4533"/>
    <lineage>
        <taxon>Eukaryota</taxon>
        <taxon>Viridiplantae</taxon>
        <taxon>Streptophyta</taxon>
        <taxon>Embryophyta</taxon>
        <taxon>Tracheophyta</taxon>
        <taxon>Spermatophyta</taxon>
        <taxon>Magnoliopsida</taxon>
        <taxon>Liliopsida</taxon>
        <taxon>Poales</taxon>
        <taxon>Poaceae</taxon>
        <taxon>BOP clade</taxon>
        <taxon>Oryzoideae</taxon>
        <taxon>Oryzeae</taxon>
        <taxon>Oryzinae</taxon>
        <taxon>Oryza</taxon>
    </lineage>
</organism>
<dbReference type="GO" id="GO:0005524">
    <property type="term" value="F:ATP binding"/>
    <property type="evidence" value="ECO:0007669"/>
    <property type="project" value="InterPro"/>
</dbReference>
<evidence type="ECO:0000256" key="4">
    <source>
        <dbReference type="ARBA" id="ARBA00049360"/>
    </source>
</evidence>
<dbReference type="STRING" id="4533.J3NDA7"/>
<dbReference type="eggNOG" id="KOG0743">
    <property type="taxonomic scope" value="Eukaryota"/>
</dbReference>
<dbReference type="InterPro" id="IPR058017">
    <property type="entry name" value="At3g28540-like_C"/>
</dbReference>
<evidence type="ECO:0000313" key="7">
    <source>
        <dbReference type="EnsemblPlants" id="OB12G19650.1"/>
    </source>
</evidence>
<dbReference type="InterPro" id="IPR050747">
    <property type="entry name" value="Mitochondrial_chaperone_BCS1"/>
</dbReference>
<dbReference type="InterPro" id="IPR027417">
    <property type="entry name" value="P-loop_NTPase"/>
</dbReference>
<keyword evidence="3" id="KW-0460">Magnesium</keyword>
<dbReference type="SUPFAM" id="SSF52540">
    <property type="entry name" value="P-loop containing nucleoside triphosphate hydrolases"/>
    <property type="match status" value="1"/>
</dbReference>
<dbReference type="SMART" id="SM00382">
    <property type="entry name" value="AAA"/>
    <property type="match status" value="1"/>
</dbReference>
<dbReference type="Pfam" id="PF14363">
    <property type="entry name" value="AAA_assoc"/>
    <property type="match status" value="1"/>
</dbReference>
<feature type="domain" description="AAA+ ATPase" evidence="6">
    <location>
        <begin position="247"/>
        <end position="400"/>
    </location>
</feature>
<name>J3NDA7_ORYBR</name>
<dbReference type="Gene3D" id="6.10.280.40">
    <property type="match status" value="1"/>
</dbReference>
<evidence type="ECO:0000256" key="5">
    <source>
        <dbReference type="SAM" id="MobiDB-lite"/>
    </source>
</evidence>
<dbReference type="Pfam" id="PF00004">
    <property type="entry name" value="AAA"/>
    <property type="match status" value="1"/>
</dbReference>
<dbReference type="PANTHER" id="PTHR23070">
    <property type="entry name" value="BCS1 AAA-TYPE ATPASE"/>
    <property type="match status" value="1"/>
</dbReference>
<dbReference type="Gene3D" id="3.40.50.300">
    <property type="entry name" value="P-loop containing nucleotide triphosphate hydrolases"/>
    <property type="match status" value="1"/>
</dbReference>
<proteinExistence type="inferred from homology"/>
<dbReference type="Gramene" id="OB12G19650.1">
    <property type="protein sequence ID" value="OB12G19650.1"/>
    <property type="gene ID" value="OB12G19650"/>
</dbReference>
<dbReference type="GO" id="GO:0016887">
    <property type="term" value="F:ATP hydrolysis activity"/>
    <property type="evidence" value="ECO:0007669"/>
    <property type="project" value="InterPro"/>
</dbReference>
<evidence type="ECO:0000256" key="3">
    <source>
        <dbReference type="ARBA" id="ARBA00022842"/>
    </source>
</evidence>
<feature type="region of interest" description="Disordered" evidence="5">
    <location>
        <begin position="461"/>
        <end position="499"/>
    </location>
</feature>
<reference evidence="7" key="1">
    <citation type="journal article" date="2013" name="Nat. Commun.">
        <title>Whole-genome sequencing of Oryza brachyantha reveals mechanisms underlying Oryza genome evolution.</title>
        <authorList>
            <person name="Chen J."/>
            <person name="Huang Q."/>
            <person name="Gao D."/>
            <person name="Wang J."/>
            <person name="Lang Y."/>
            <person name="Liu T."/>
            <person name="Li B."/>
            <person name="Bai Z."/>
            <person name="Luis Goicoechea J."/>
            <person name="Liang C."/>
            <person name="Chen C."/>
            <person name="Zhang W."/>
            <person name="Sun S."/>
            <person name="Liao Y."/>
            <person name="Zhang X."/>
            <person name="Yang L."/>
            <person name="Song C."/>
            <person name="Wang M."/>
            <person name="Shi J."/>
            <person name="Liu G."/>
            <person name="Liu J."/>
            <person name="Zhou H."/>
            <person name="Zhou W."/>
            <person name="Yu Q."/>
            <person name="An N."/>
            <person name="Chen Y."/>
            <person name="Cai Q."/>
            <person name="Wang B."/>
            <person name="Liu B."/>
            <person name="Min J."/>
            <person name="Huang Y."/>
            <person name="Wu H."/>
            <person name="Li Z."/>
            <person name="Zhang Y."/>
            <person name="Yin Y."/>
            <person name="Song W."/>
            <person name="Jiang J."/>
            <person name="Jackson S.A."/>
            <person name="Wing R.A."/>
            <person name="Wang J."/>
            <person name="Chen M."/>
        </authorList>
    </citation>
    <scope>NUCLEOTIDE SEQUENCE [LARGE SCALE GENOMIC DNA]</scope>
    <source>
        <strain evidence="7">cv. IRGC 101232</strain>
    </source>
</reference>
<dbReference type="KEGG" id="obr:102720198"/>
<dbReference type="HOGENOM" id="CLU_010189_0_1_1"/>
<evidence type="ECO:0000256" key="1">
    <source>
        <dbReference type="ARBA" id="ARBA00001946"/>
    </source>
</evidence>
<comment type="cofactor">
    <cofactor evidence="1">
        <name>Mg(2+)</name>
        <dbReference type="ChEBI" id="CHEBI:18420"/>
    </cofactor>
</comment>